<gene>
    <name evidence="2" type="ORF">SAMN05192543_10175</name>
</gene>
<feature type="domain" description="AB hydrolase-1" evidence="1">
    <location>
        <begin position="27"/>
        <end position="259"/>
    </location>
</feature>
<dbReference type="PRINTS" id="PR00412">
    <property type="entry name" value="EPOXHYDRLASE"/>
</dbReference>
<dbReference type="RefSeq" id="WP_091006205.1">
    <property type="nucleotide sequence ID" value="NZ_CP041743.1"/>
</dbReference>
<dbReference type="OrthoDB" id="5519806at2"/>
<dbReference type="Proteomes" id="UP000199548">
    <property type="component" value="Unassembled WGS sequence"/>
</dbReference>
<reference evidence="2 3" key="1">
    <citation type="submission" date="2016-10" db="EMBL/GenBank/DDBJ databases">
        <authorList>
            <person name="de Groot N.N."/>
        </authorList>
    </citation>
    <scope>NUCLEOTIDE SEQUENCE [LARGE SCALE GENOMIC DNA]</scope>
    <source>
        <strain evidence="2 3">LMG 23650</strain>
    </source>
</reference>
<keyword evidence="3" id="KW-1185">Reference proteome</keyword>
<accession>A0A1I3D320</accession>
<dbReference type="Pfam" id="PF00561">
    <property type="entry name" value="Abhydrolase_1"/>
    <property type="match status" value="1"/>
</dbReference>
<dbReference type="AlphaFoldDB" id="A0A1I3D320"/>
<dbReference type="InterPro" id="IPR000639">
    <property type="entry name" value="Epox_hydrolase-like"/>
</dbReference>
<organism evidence="2 3">
    <name type="scientific">Paraburkholderia megapolitana</name>
    <dbReference type="NCBI Taxonomy" id="420953"/>
    <lineage>
        <taxon>Bacteria</taxon>
        <taxon>Pseudomonadati</taxon>
        <taxon>Pseudomonadota</taxon>
        <taxon>Betaproteobacteria</taxon>
        <taxon>Burkholderiales</taxon>
        <taxon>Burkholderiaceae</taxon>
        <taxon>Paraburkholderia</taxon>
    </lineage>
</organism>
<dbReference type="Gene3D" id="3.40.50.1820">
    <property type="entry name" value="alpha/beta hydrolase"/>
    <property type="match status" value="1"/>
</dbReference>
<protein>
    <submittedName>
        <fullName evidence="2">3-oxoadipate enol-lactonase</fullName>
    </submittedName>
</protein>
<dbReference type="SUPFAM" id="SSF53474">
    <property type="entry name" value="alpha/beta-Hydrolases"/>
    <property type="match status" value="1"/>
</dbReference>
<proteinExistence type="predicted"/>
<evidence type="ECO:0000313" key="3">
    <source>
        <dbReference type="Proteomes" id="UP000199548"/>
    </source>
</evidence>
<dbReference type="InterPro" id="IPR000073">
    <property type="entry name" value="AB_hydrolase_1"/>
</dbReference>
<dbReference type="InterPro" id="IPR029058">
    <property type="entry name" value="AB_hydrolase_fold"/>
</dbReference>
<evidence type="ECO:0000313" key="2">
    <source>
        <dbReference type="EMBL" id="SFH80901.1"/>
    </source>
</evidence>
<sequence>MSESLLEDVYVETVLGRIRLRVGGDGPVILFWPSLLMDGGMWLDIARRLQPHYKVVLVDPPGHGGSSPLTSGFDFASCAICLREIVDALRLDRVHYVGNSWGAMIGGTFAALYPDRVGRLVLMNGTASPCGTWQRIEYGLLIRMGLLLRGIRGPLRGSAEKAFLGPTTRASRPAVVSALRETLARVDFHSVRWAVESVVPRRPDQRTLYKAVRAPVLVVAGEEDATFPIDETRMAANAIPGASFVVLKGVAHLAGFESPGEVSELIDGFIRATP</sequence>
<dbReference type="PRINTS" id="PR00111">
    <property type="entry name" value="ABHYDROLASE"/>
</dbReference>
<dbReference type="InterPro" id="IPR050266">
    <property type="entry name" value="AB_hydrolase_sf"/>
</dbReference>
<dbReference type="PANTHER" id="PTHR43798">
    <property type="entry name" value="MONOACYLGLYCEROL LIPASE"/>
    <property type="match status" value="1"/>
</dbReference>
<evidence type="ECO:0000259" key="1">
    <source>
        <dbReference type="Pfam" id="PF00561"/>
    </source>
</evidence>
<dbReference type="STRING" id="420953.SAMN05192543_10175"/>
<dbReference type="EMBL" id="FOQU01000001">
    <property type="protein sequence ID" value="SFH80901.1"/>
    <property type="molecule type" value="Genomic_DNA"/>
</dbReference>
<name>A0A1I3D320_9BURK</name>
<dbReference type="GO" id="GO:0003824">
    <property type="term" value="F:catalytic activity"/>
    <property type="evidence" value="ECO:0007669"/>
    <property type="project" value="InterPro"/>
</dbReference>